<evidence type="ECO:0000313" key="3">
    <source>
        <dbReference type="EMBL" id="KAK8877580.1"/>
    </source>
</evidence>
<keyword evidence="2" id="KW-0812">Transmembrane</keyword>
<proteinExistence type="predicted"/>
<feature type="region of interest" description="Disordered" evidence="1">
    <location>
        <begin position="177"/>
        <end position="200"/>
    </location>
</feature>
<gene>
    <name evidence="3" type="ORF">PGQ11_002526</name>
</gene>
<keyword evidence="2" id="KW-0472">Membrane</keyword>
<dbReference type="Proteomes" id="UP001390339">
    <property type="component" value="Unassembled WGS sequence"/>
</dbReference>
<keyword evidence="2" id="KW-1133">Transmembrane helix</keyword>
<reference evidence="3 4" key="1">
    <citation type="journal article" date="2024" name="IMA Fungus">
        <title>Apiospora arundinis, a panoply of carbohydrate-active enzymes and secondary metabolites.</title>
        <authorList>
            <person name="Sorensen T."/>
            <person name="Petersen C."/>
            <person name="Muurmann A.T."/>
            <person name="Christiansen J.V."/>
            <person name="Brundto M.L."/>
            <person name="Overgaard C.K."/>
            <person name="Boysen A.T."/>
            <person name="Wollenberg R.D."/>
            <person name="Larsen T.O."/>
            <person name="Sorensen J.L."/>
            <person name="Nielsen K.L."/>
            <person name="Sondergaard T.E."/>
        </authorList>
    </citation>
    <scope>NUCLEOTIDE SEQUENCE [LARGE SCALE GENOMIC DNA]</scope>
    <source>
        <strain evidence="3 4">AAU 773</strain>
    </source>
</reference>
<accession>A0ABR2JIE2</accession>
<feature type="region of interest" description="Disordered" evidence="1">
    <location>
        <begin position="51"/>
        <end position="78"/>
    </location>
</feature>
<comment type="caution">
    <text evidence="3">The sequence shown here is derived from an EMBL/GenBank/DDBJ whole genome shotgun (WGS) entry which is preliminary data.</text>
</comment>
<name>A0ABR2JIE2_9PEZI</name>
<sequence length="200" mass="21912">MIAPSPANPPVIAAQPDRIKRQDVVVLTQTIVTPDSTRTAVITLGNGGHPDAGGSVATIAPNSPSSPPPASSGPPKDTGLSPAQIGIILGCCLGAAVLLVILWFCLSRVRIKREFEVNETLERRTWASTYGSSYFTEEEEENRRYYDNRPNHPDPSVPRRHGWPTWRSIPPPVVPMYRARNPPDRRWQASARASTTMRPG</sequence>
<feature type="transmembrane region" description="Helical" evidence="2">
    <location>
        <begin position="85"/>
        <end position="106"/>
    </location>
</feature>
<feature type="compositionally biased region" description="Polar residues" evidence="1">
    <location>
        <begin position="191"/>
        <end position="200"/>
    </location>
</feature>
<protein>
    <submittedName>
        <fullName evidence="3">Uncharacterized protein</fullName>
    </submittedName>
</protein>
<evidence type="ECO:0000256" key="2">
    <source>
        <dbReference type="SAM" id="Phobius"/>
    </source>
</evidence>
<keyword evidence="4" id="KW-1185">Reference proteome</keyword>
<evidence type="ECO:0000256" key="1">
    <source>
        <dbReference type="SAM" id="MobiDB-lite"/>
    </source>
</evidence>
<feature type="region of interest" description="Disordered" evidence="1">
    <location>
        <begin position="139"/>
        <end position="159"/>
    </location>
</feature>
<organism evidence="3 4">
    <name type="scientific">Apiospora arundinis</name>
    <dbReference type="NCBI Taxonomy" id="335852"/>
    <lineage>
        <taxon>Eukaryota</taxon>
        <taxon>Fungi</taxon>
        <taxon>Dikarya</taxon>
        <taxon>Ascomycota</taxon>
        <taxon>Pezizomycotina</taxon>
        <taxon>Sordariomycetes</taxon>
        <taxon>Xylariomycetidae</taxon>
        <taxon>Amphisphaeriales</taxon>
        <taxon>Apiosporaceae</taxon>
        <taxon>Apiospora</taxon>
    </lineage>
</organism>
<evidence type="ECO:0000313" key="4">
    <source>
        <dbReference type="Proteomes" id="UP001390339"/>
    </source>
</evidence>
<feature type="compositionally biased region" description="Basic and acidic residues" evidence="1">
    <location>
        <begin position="141"/>
        <end position="152"/>
    </location>
</feature>
<dbReference type="EMBL" id="JAPCWZ010000002">
    <property type="protein sequence ID" value="KAK8877580.1"/>
    <property type="molecule type" value="Genomic_DNA"/>
</dbReference>